<protein>
    <submittedName>
        <fullName evidence="2">PaaI family thioesterase</fullName>
        <ecNumber evidence="2">3.1.2.-</ecNumber>
    </submittedName>
</protein>
<proteinExistence type="predicted"/>
<dbReference type="InterPro" id="IPR006683">
    <property type="entry name" value="Thioestr_dom"/>
</dbReference>
<evidence type="ECO:0000259" key="1">
    <source>
        <dbReference type="Pfam" id="PF03061"/>
    </source>
</evidence>
<feature type="domain" description="Thioesterase" evidence="1">
    <location>
        <begin position="62"/>
        <end position="113"/>
    </location>
</feature>
<keyword evidence="3" id="KW-1185">Reference proteome</keyword>
<dbReference type="Gene3D" id="3.10.129.10">
    <property type="entry name" value="Hotdog Thioesterase"/>
    <property type="match status" value="1"/>
</dbReference>
<organism evidence="2 3">
    <name type="scientific">Aedoeadaptatus acetigenes</name>
    <dbReference type="NCBI Taxonomy" id="2981723"/>
    <lineage>
        <taxon>Bacteria</taxon>
        <taxon>Bacillati</taxon>
        <taxon>Bacillota</taxon>
        <taxon>Tissierellia</taxon>
        <taxon>Tissierellales</taxon>
        <taxon>Peptoniphilaceae</taxon>
        <taxon>Aedoeadaptatus</taxon>
    </lineage>
</organism>
<dbReference type="EMBL" id="JBBNPS010000003">
    <property type="protein sequence ID" value="MEQ3353051.1"/>
    <property type="molecule type" value="Genomic_DNA"/>
</dbReference>
<gene>
    <name evidence="2" type="ORF">AAA081_01870</name>
</gene>
<dbReference type="InterPro" id="IPR029069">
    <property type="entry name" value="HotDog_dom_sf"/>
</dbReference>
<name>A0ABV1J6D4_9FIRM</name>
<comment type="caution">
    <text evidence="2">The sequence shown here is derived from an EMBL/GenBank/DDBJ whole genome shotgun (WGS) entry which is preliminary data.</text>
</comment>
<accession>A0ABV1J6D4</accession>
<reference evidence="2 3" key="1">
    <citation type="submission" date="2024-04" db="EMBL/GenBank/DDBJ databases">
        <title>Human intestinal bacterial collection.</title>
        <authorList>
            <person name="Pauvert C."/>
            <person name="Hitch T.C.A."/>
            <person name="Clavel T."/>
        </authorList>
    </citation>
    <scope>NUCLEOTIDE SEQUENCE [LARGE SCALE GENOMIC DNA]</scope>
    <source>
        <strain evidence="2 3">CLA-SR-H026</strain>
    </source>
</reference>
<dbReference type="CDD" id="cd03443">
    <property type="entry name" value="PaaI_thioesterase"/>
    <property type="match status" value="1"/>
</dbReference>
<sequence length="138" mass="15432">MDRYEYLQDSVDHRLMDDSELKVVERRDGGMTCTWKVWPGAINSAGTCQGMIHFGMADVISAILCDREGVVVTQSASCFYHAPLYEGEVVAEAFFNKRGKVNDNVEVHFFQKDKLCFQAIFSMHATGVVLNKGGEDEA</sequence>
<evidence type="ECO:0000313" key="2">
    <source>
        <dbReference type="EMBL" id="MEQ3353051.1"/>
    </source>
</evidence>
<dbReference type="SUPFAM" id="SSF54637">
    <property type="entry name" value="Thioesterase/thiol ester dehydrase-isomerase"/>
    <property type="match status" value="1"/>
</dbReference>
<dbReference type="GO" id="GO:0016787">
    <property type="term" value="F:hydrolase activity"/>
    <property type="evidence" value="ECO:0007669"/>
    <property type="project" value="UniProtKB-KW"/>
</dbReference>
<dbReference type="RefSeq" id="WP_108831320.1">
    <property type="nucleotide sequence ID" value="NZ_JAOQJD010000002.1"/>
</dbReference>
<dbReference type="EC" id="3.1.2.-" evidence="2"/>
<dbReference type="Proteomes" id="UP001481872">
    <property type="component" value="Unassembled WGS sequence"/>
</dbReference>
<dbReference type="Pfam" id="PF03061">
    <property type="entry name" value="4HBT"/>
    <property type="match status" value="1"/>
</dbReference>
<evidence type="ECO:0000313" key="3">
    <source>
        <dbReference type="Proteomes" id="UP001481872"/>
    </source>
</evidence>
<keyword evidence="2" id="KW-0378">Hydrolase</keyword>